<reference evidence="2" key="1">
    <citation type="submission" date="2020-05" db="EMBL/GenBank/DDBJ databases">
        <title>WGS assembly of Panicum virgatum.</title>
        <authorList>
            <person name="Lovell J.T."/>
            <person name="Jenkins J."/>
            <person name="Shu S."/>
            <person name="Juenger T.E."/>
            <person name="Schmutz J."/>
        </authorList>
    </citation>
    <scope>NUCLEOTIDE SEQUENCE</scope>
    <source>
        <strain evidence="2">AP13</strain>
    </source>
</reference>
<dbReference type="AlphaFoldDB" id="A0A8T0T1D5"/>
<feature type="region of interest" description="Disordered" evidence="1">
    <location>
        <begin position="1"/>
        <end position="90"/>
    </location>
</feature>
<keyword evidence="3" id="KW-1185">Reference proteome</keyword>
<protein>
    <submittedName>
        <fullName evidence="2">Uncharacterized protein</fullName>
    </submittedName>
</protein>
<comment type="caution">
    <text evidence="2">The sequence shown here is derived from an EMBL/GenBank/DDBJ whole genome shotgun (WGS) entry which is preliminary data.</text>
</comment>
<organism evidence="2 3">
    <name type="scientific">Panicum virgatum</name>
    <name type="common">Blackwell switchgrass</name>
    <dbReference type="NCBI Taxonomy" id="38727"/>
    <lineage>
        <taxon>Eukaryota</taxon>
        <taxon>Viridiplantae</taxon>
        <taxon>Streptophyta</taxon>
        <taxon>Embryophyta</taxon>
        <taxon>Tracheophyta</taxon>
        <taxon>Spermatophyta</taxon>
        <taxon>Magnoliopsida</taxon>
        <taxon>Liliopsida</taxon>
        <taxon>Poales</taxon>
        <taxon>Poaceae</taxon>
        <taxon>PACMAD clade</taxon>
        <taxon>Panicoideae</taxon>
        <taxon>Panicodae</taxon>
        <taxon>Paniceae</taxon>
        <taxon>Panicinae</taxon>
        <taxon>Panicum</taxon>
        <taxon>Panicum sect. Hiantes</taxon>
    </lineage>
</organism>
<evidence type="ECO:0000256" key="1">
    <source>
        <dbReference type="SAM" id="MobiDB-lite"/>
    </source>
</evidence>
<evidence type="ECO:0000313" key="3">
    <source>
        <dbReference type="Proteomes" id="UP000823388"/>
    </source>
</evidence>
<dbReference type="EMBL" id="CM029045">
    <property type="protein sequence ID" value="KAG2603065.1"/>
    <property type="molecule type" value="Genomic_DNA"/>
</dbReference>
<evidence type="ECO:0000313" key="2">
    <source>
        <dbReference type="EMBL" id="KAG2603065.1"/>
    </source>
</evidence>
<proteinExistence type="predicted"/>
<name>A0A8T0T1D5_PANVG</name>
<accession>A0A8T0T1D5</accession>
<gene>
    <name evidence="2" type="ORF">PVAP13_5KG743550</name>
</gene>
<dbReference type="Proteomes" id="UP000823388">
    <property type="component" value="Chromosome 5K"/>
</dbReference>
<sequence length="119" mass="12284">MANASMADGGATPGRLHRTRPPAARTRSCRGEAGRAGGGAGAGSSSERSQRMEDQPPSGSPARRRPRRRQGAPTVMPGGLGTLETPGDEDVERIGTHGLAAALRLHAQHGVAPEPEAKY</sequence>